<evidence type="ECO:0000313" key="2">
    <source>
        <dbReference type="Proteomes" id="UP000182085"/>
    </source>
</evidence>
<sequence>MNIVRENLMTRPGYTPYCGNGHCSMPRTNWTGEQFKCPYCNWVSQFPANFIAEYKAKWHAAVKS</sequence>
<proteinExistence type="predicted"/>
<accession>A0AAE8HAF1</accession>
<organism evidence="1 2">
    <name type="scientific">Pseudomonas rhodesiae</name>
    <dbReference type="NCBI Taxonomy" id="76760"/>
    <lineage>
        <taxon>Bacteria</taxon>
        <taxon>Pseudomonadati</taxon>
        <taxon>Pseudomonadota</taxon>
        <taxon>Gammaproteobacteria</taxon>
        <taxon>Pseudomonadales</taxon>
        <taxon>Pseudomonadaceae</taxon>
        <taxon>Pseudomonas</taxon>
    </lineage>
</organism>
<reference evidence="1 2" key="1">
    <citation type="submission" date="2016-10" db="EMBL/GenBank/DDBJ databases">
        <authorList>
            <person name="Varghese N."/>
            <person name="Submissions S."/>
        </authorList>
    </citation>
    <scope>NUCLEOTIDE SEQUENCE [LARGE SCALE GENOMIC DNA]</scope>
    <source>
        <strain evidence="1 2">BS2777</strain>
    </source>
</reference>
<name>A0AAE8HAF1_9PSED</name>
<dbReference type="EMBL" id="LT629801">
    <property type="protein sequence ID" value="SDU97471.1"/>
    <property type="molecule type" value="Genomic_DNA"/>
</dbReference>
<gene>
    <name evidence="1" type="ORF">SAMN04490209_1369</name>
</gene>
<keyword evidence="2" id="KW-1185">Reference proteome</keyword>
<dbReference type="AlphaFoldDB" id="A0AAE8HAF1"/>
<dbReference type="RefSeq" id="WP_083377799.1">
    <property type="nucleotide sequence ID" value="NZ_BAAAEG010000001.1"/>
</dbReference>
<evidence type="ECO:0000313" key="1">
    <source>
        <dbReference type="EMBL" id="SDU97471.1"/>
    </source>
</evidence>
<dbReference type="Proteomes" id="UP000182085">
    <property type="component" value="Chromosome I"/>
</dbReference>
<protein>
    <submittedName>
        <fullName evidence="1">Uncharacterized protein</fullName>
    </submittedName>
</protein>